<evidence type="ECO:0000313" key="10">
    <source>
        <dbReference type="Proteomes" id="UP000054558"/>
    </source>
</evidence>
<dbReference type="OMA" id="YNRTTQF"/>
<evidence type="ECO:0000313" key="9">
    <source>
        <dbReference type="EMBL" id="GAQ87273.1"/>
    </source>
</evidence>
<dbReference type="EMBL" id="DF237291">
    <property type="protein sequence ID" value="GAQ87273.1"/>
    <property type="molecule type" value="Genomic_DNA"/>
</dbReference>
<keyword evidence="5 8" id="KW-1133">Transmembrane helix</keyword>
<proteinExistence type="inferred from homology"/>
<feature type="region of interest" description="Disordered" evidence="7">
    <location>
        <begin position="33"/>
        <end position="58"/>
    </location>
</feature>
<feature type="transmembrane region" description="Helical" evidence="8">
    <location>
        <begin position="108"/>
        <end position="126"/>
    </location>
</feature>
<feature type="compositionally biased region" description="Basic and acidic residues" evidence="7">
    <location>
        <begin position="386"/>
        <end position="410"/>
    </location>
</feature>
<keyword evidence="6 8" id="KW-0472">Membrane</keyword>
<evidence type="ECO:0000256" key="8">
    <source>
        <dbReference type="SAM" id="Phobius"/>
    </source>
</evidence>
<evidence type="ECO:0000256" key="7">
    <source>
        <dbReference type="SAM" id="MobiDB-lite"/>
    </source>
</evidence>
<protein>
    <submittedName>
        <fullName evidence="9">UDP-N-acetylglucosamine (UAA) transporter family</fullName>
    </submittedName>
</protein>
<feature type="transmembrane region" description="Helical" evidence="8">
    <location>
        <begin position="258"/>
        <end position="276"/>
    </location>
</feature>
<feature type="transmembrane region" description="Helical" evidence="8">
    <location>
        <begin position="76"/>
        <end position="96"/>
    </location>
</feature>
<dbReference type="OrthoDB" id="1601at2759"/>
<feature type="transmembrane region" description="Helical" evidence="8">
    <location>
        <begin position="221"/>
        <end position="238"/>
    </location>
</feature>
<comment type="subcellular location">
    <subcellularLocation>
        <location evidence="1">Membrane</location>
        <topology evidence="1">Multi-pass membrane protein</topology>
    </subcellularLocation>
</comment>
<keyword evidence="4 8" id="KW-0812">Transmembrane</keyword>
<evidence type="ECO:0000256" key="4">
    <source>
        <dbReference type="ARBA" id="ARBA00022692"/>
    </source>
</evidence>
<gene>
    <name evidence="9" type="ORF">KFL_003420120</name>
</gene>
<accession>A0A1Y1I9N9</accession>
<dbReference type="GO" id="GO:0005789">
    <property type="term" value="C:endoplasmic reticulum membrane"/>
    <property type="evidence" value="ECO:0000318"/>
    <property type="project" value="GO_Central"/>
</dbReference>
<organism evidence="9 10">
    <name type="scientific">Klebsormidium nitens</name>
    <name type="common">Green alga</name>
    <name type="synonym">Ulothrix nitens</name>
    <dbReference type="NCBI Taxonomy" id="105231"/>
    <lineage>
        <taxon>Eukaryota</taxon>
        <taxon>Viridiplantae</taxon>
        <taxon>Streptophyta</taxon>
        <taxon>Klebsormidiophyceae</taxon>
        <taxon>Klebsormidiales</taxon>
        <taxon>Klebsormidiaceae</taxon>
        <taxon>Klebsormidium</taxon>
    </lineage>
</organism>
<dbReference type="STRING" id="105231.A0A1Y1I9N9"/>
<dbReference type="Pfam" id="PF08449">
    <property type="entry name" value="UAA"/>
    <property type="match status" value="1"/>
</dbReference>
<feature type="transmembrane region" description="Helical" evidence="8">
    <location>
        <begin position="288"/>
        <end position="307"/>
    </location>
</feature>
<keyword evidence="3" id="KW-0813">Transport</keyword>
<evidence type="ECO:0000256" key="1">
    <source>
        <dbReference type="ARBA" id="ARBA00004141"/>
    </source>
</evidence>
<dbReference type="GO" id="GO:0055085">
    <property type="term" value="P:transmembrane transport"/>
    <property type="evidence" value="ECO:0000318"/>
    <property type="project" value="GO_Central"/>
</dbReference>
<dbReference type="GO" id="GO:0046963">
    <property type="term" value="P:3'-phosphoadenosine 5'-phosphosulfate transport"/>
    <property type="evidence" value="ECO:0000318"/>
    <property type="project" value="GO_Central"/>
</dbReference>
<evidence type="ECO:0000256" key="6">
    <source>
        <dbReference type="ARBA" id="ARBA00023136"/>
    </source>
</evidence>
<comment type="similarity">
    <text evidence="2">Belongs to the nucleotide-sugar transporter family. UDP-galactose:UMP antiporter (TC 2.A.7.11) subfamily.</text>
</comment>
<evidence type="ECO:0000256" key="3">
    <source>
        <dbReference type="ARBA" id="ARBA00022448"/>
    </source>
</evidence>
<dbReference type="PANTHER" id="PTHR10778">
    <property type="entry name" value="SOLUTE CARRIER FAMILY 35 MEMBER B"/>
    <property type="match status" value="1"/>
</dbReference>
<dbReference type="InterPro" id="IPR013657">
    <property type="entry name" value="SCL35B1-4/HUT1"/>
</dbReference>
<sequence length="410" mass="44843">MFALLSQPAEQLFDTLGLTKVGQQVAAFLGGARTPAKLPHSPPPPRSVQRAGPEMKPAEPTDVRLLGINLTRQPRWIQLVVCTGGFFFGYITNGLAEEYVYNRAGFSYGWYFTFVQGFVYIGLIMAQGFRPKHCVNPWGLYVKISAVLMFSTGLTKGSLAYLNYPAQIMFKSTKVLPVMLLGAMVPGLRRLYNLQEYVSALLLVLGLILFTLADAASSPNFQMVGVIMVCTALLLDAILGNMQEAIFAVNPATSQTELLFCTTIVGMPFLLGPMVATGELFEAWSAGMAHPYIYGVIILEAFATYIGQLSVLSLIALFGAATTAMVTTLRKVFTLLLSYLIFTKPLLGQHCVGLLLISSGIGLKMTPDFMPTPSFMKPARASPSKPEVRYSPVEDERMEEGREKEGDNTR</sequence>
<feature type="transmembrane region" description="Helical" evidence="8">
    <location>
        <begin position="138"/>
        <end position="162"/>
    </location>
</feature>
<dbReference type="PANTHER" id="PTHR10778:SF8">
    <property type="entry name" value="ADENOSINE 3'-PHOSPHO 5'-PHOSPHOSULFATE TRANSPORTER 2"/>
    <property type="match status" value="1"/>
</dbReference>
<evidence type="ECO:0000256" key="2">
    <source>
        <dbReference type="ARBA" id="ARBA00008349"/>
    </source>
</evidence>
<name>A0A1Y1I9N9_KLENI</name>
<reference evidence="9 10" key="1">
    <citation type="journal article" date="2014" name="Nat. Commun.">
        <title>Klebsormidium flaccidum genome reveals primary factors for plant terrestrial adaptation.</title>
        <authorList>
            <person name="Hori K."/>
            <person name="Maruyama F."/>
            <person name="Fujisawa T."/>
            <person name="Togashi T."/>
            <person name="Yamamoto N."/>
            <person name="Seo M."/>
            <person name="Sato S."/>
            <person name="Yamada T."/>
            <person name="Mori H."/>
            <person name="Tajima N."/>
            <person name="Moriyama T."/>
            <person name="Ikeuchi M."/>
            <person name="Watanabe M."/>
            <person name="Wada H."/>
            <person name="Kobayashi K."/>
            <person name="Saito M."/>
            <person name="Masuda T."/>
            <person name="Sasaki-Sekimoto Y."/>
            <person name="Mashiguchi K."/>
            <person name="Awai K."/>
            <person name="Shimojima M."/>
            <person name="Masuda S."/>
            <person name="Iwai M."/>
            <person name="Nobusawa T."/>
            <person name="Narise T."/>
            <person name="Kondo S."/>
            <person name="Saito H."/>
            <person name="Sato R."/>
            <person name="Murakawa M."/>
            <person name="Ihara Y."/>
            <person name="Oshima-Yamada Y."/>
            <person name="Ohtaka K."/>
            <person name="Satoh M."/>
            <person name="Sonobe K."/>
            <person name="Ishii M."/>
            <person name="Ohtani R."/>
            <person name="Kanamori-Sato M."/>
            <person name="Honoki R."/>
            <person name="Miyazaki D."/>
            <person name="Mochizuki H."/>
            <person name="Umetsu J."/>
            <person name="Higashi K."/>
            <person name="Shibata D."/>
            <person name="Kamiya Y."/>
            <person name="Sato N."/>
            <person name="Nakamura Y."/>
            <person name="Tabata S."/>
            <person name="Ida S."/>
            <person name="Kurokawa K."/>
            <person name="Ohta H."/>
        </authorList>
    </citation>
    <scope>NUCLEOTIDE SEQUENCE [LARGE SCALE GENOMIC DNA]</scope>
    <source>
        <strain evidence="9 10">NIES-2285</strain>
    </source>
</reference>
<feature type="region of interest" description="Disordered" evidence="7">
    <location>
        <begin position="375"/>
        <end position="410"/>
    </location>
</feature>
<dbReference type="AlphaFoldDB" id="A0A1Y1I9N9"/>
<dbReference type="GO" id="GO:0000139">
    <property type="term" value="C:Golgi membrane"/>
    <property type="evidence" value="ECO:0000318"/>
    <property type="project" value="GO_Central"/>
</dbReference>
<keyword evidence="10" id="KW-1185">Reference proteome</keyword>
<feature type="transmembrane region" description="Helical" evidence="8">
    <location>
        <begin position="197"/>
        <end position="215"/>
    </location>
</feature>
<dbReference type="GO" id="GO:0046964">
    <property type="term" value="F:3'-phosphoadenosine 5'-phosphosulfate transmembrane transporter activity"/>
    <property type="evidence" value="ECO:0000318"/>
    <property type="project" value="GO_Central"/>
</dbReference>
<dbReference type="Proteomes" id="UP000054558">
    <property type="component" value="Unassembled WGS sequence"/>
</dbReference>
<evidence type="ECO:0000256" key="5">
    <source>
        <dbReference type="ARBA" id="ARBA00022989"/>
    </source>
</evidence>